<dbReference type="EMBL" id="ADMB01000089">
    <property type="protein sequence ID" value="EHR34197.1"/>
    <property type="molecule type" value="Genomic_DNA"/>
</dbReference>
<name>A0ABN0EGT4_9FIRM</name>
<evidence type="ECO:0008006" key="3">
    <source>
        <dbReference type="Google" id="ProtNLM"/>
    </source>
</evidence>
<keyword evidence="2" id="KW-1185">Reference proteome</keyword>
<comment type="caution">
    <text evidence="1">The sequence shown here is derived from an EMBL/GenBank/DDBJ whole genome shotgun (WGS) entry which is preliminary data.</text>
</comment>
<proteinExistence type="predicted"/>
<gene>
    <name evidence="1" type="ORF">HMPREF9454_02062</name>
</gene>
<evidence type="ECO:0000313" key="2">
    <source>
        <dbReference type="Proteomes" id="UP000005963"/>
    </source>
</evidence>
<dbReference type="Proteomes" id="UP000005963">
    <property type="component" value="Unassembled WGS sequence"/>
</dbReference>
<reference evidence="1 2" key="1">
    <citation type="submission" date="2012-01" db="EMBL/GenBank/DDBJ databases">
        <title>The Genome Sequence of Megamonas funiformis YIT 11815.</title>
        <authorList>
            <consortium name="The Broad Institute Genome Sequencing Platform"/>
            <person name="Earl A."/>
            <person name="Ward D."/>
            <person name="Feldgarden M."/>
            <person name="Gevers D."/>
            <person name="Morotomi M."/>
            <person name="Young S.K."/>
            <person name="Zeng Q."/>
            <person name="Gargeya S."/>
            <person name="Fitzgerald M."/>
            <person name="Haas B."/>
            <person name="Abouelleil A."/>
            <person name="Alvarado L."/>
            <person name="Arachchi H.M."/>
            <person name="Berlin A."/>
            <person name="Chapman S.B."/>
            <person name="Gearin G."/>
            <person name="Goldberg J."/>
            <person name="Griggs A."/>
            <person name="Gujja S."/>
            <person name="Hansen M."/>
            <person name="Heiman D."/>
            <person name="Howarth C."/>
            <person name="Larimer J."/>
            <person name="Lui A."/>
            <person name="MacDonald P.J.P."/>
            <person name="McCowen C."/>
            <person name="Montmayeur A."/>
            <person name="Murphy C."/>
            <person name="Neiman D."/>
            <person name="Pearson M."/>
            <person name="Priest M."/>
            <person name="Roberts A."/>
            <person name="Saif S."/>
            <person name="Shea T."/>
            <person name="Sisk P."/>
            <person name="Stolte C."/>
            <person name="Sykes S."/>
            <person name="Wortman J."/>
            <person name="Nusbaum C."/>
            <person name="Birren B."/>
        </authorList>
    </citation>
    <scope>NUCLEOTIDE SEQUENCE [LARGE SCALE GENOMIC DNA]</scope>
    <source>
        <strain evidence="1 2">YIT 11815</strain>
    </source>
</reference>
<sequence length="360" mass="42271">MKNLFVVNTPYHLLTCFILAHSIYKKDENYLVLMHPHGYEKWKTNKLMTYMSTTKCGYKQVFLLLDWLSSKNKKESYRKQANYVKENIKPLNIDKVFIGVDISPVNQLLVMAVGKNEFYRFEDGVYSYINENRRRKKSHALFHKVKTYLLKWISGIHGNMYINTEAEGESPAGKLDIMYQPWLLQRKSPATKEITVEMINQAMQNLKSQQLLKEVFKENSVLYLSQPMVEKGLFTVEEEVNCLRKILSTLGEKAVLYYKPHPNDSKEKLNYYKKNFKQLKIYKEIEPAELLFYANTKLKAVISYQSSALLNVEKFSTNKVKVISLSKVFFKKVNIPYKLLFIKSKVIFLENEQDINSIIK</sequence>
<evidence type="ECO:0000313" key="1">
    <source>
        <dbReference type="EMBL" id="EHR34197.1"/>
    </source>
</evidence>
<dbReference type="RefSeq" id="WP_008539629.1">
    <property type="nucleotide sequence ID" value="NZ_JH601092.1"/>
</dbReference>
<dbReference type="GeneID" id="62779581"/>
<dbReference type="InterPro" id="IPR010866">
    <property type="entry name" value="A-2_8-polyST"/>
</dbReference>
<dbReference type="Gene3D" id="3.40.50.11110">
    <property type="entry name" value="Sialyltransferase, C-terminal GT-B Rossman nucleotide-binding domain"/>
    <property type="match status" value="1"/>
</dbReference>
<organism evidence="1 2">
    <name type="scientific">Megamonas funiformis YIT 11815</name>
    <dbReference type="NCBI Taxonomy" id="742816"/>
    <lineage>
        <taxon>Bacteria</taxon>
        <taxon>Bacillati</taxon>
        <taxon>Bacillota</taxon>
        <taxon>Negativicutes</taxon>
        <taxon>Selenomonadales</taxon>
        <taxon>Selenomonadaceae</taxon>
        <taxon>Megamonas</taxon>
    </lineage>
</organism>
<protein>
    <recommendedName>
        <fullName evidence="3">Glycosyltransferase family 52</fullName>
    </recommendedName>
</protein>
<dbReference type="Pfam" id="PF07388">
    <property type="entry name" value="A-2_8-polyST"/>
    <property type="match status" value="1"/>
</dbReference>
<accession>A0ABN0EGT4</accession>